<feature type="compositionally biased region" description="Low complexity" evidence="1">
    <location>
        <begin position="142"/>
        <end position="151"/>
    </location>
</feature>
<dbReference type="PANTHER" id="PTHR33324">
    <property type="entry name" value="EXPRESSED PROTEIN"/>
    <property type="match status" value="1"/>
</dbReference>
<evidence type="ECO:0000313" key="3">
    <source>
        <dbReference type="Proteomes" id="UP000235392"/>
    </source>
</evidence>
<dbReference type="EMBL" id="PGCI01000009">
    <property type="protein sequence ID" value="PLW50666.1"/>
    <property type="molecule type" value="Genomic_DNA"/>
</dbReference>
<evidence type="ECO:0000313" key="2">
    <source>
        <dbReference type="EMBL" id="PLW50666.1"/>
    </source>
</evidence>
<sequence length="300" mass="33006">MPPKNNQNKQKAPKKQPISWERDGVDGGDSSITIILDWLGTGNNYLRWRGDVEGGITKTRLCSEILQIMQEHGITHRDSKGIRQKLGDLQASYNAACDWKKIRDKVLEICRHWDSLDPIMSSRSVTEPLHVRSSLTGDQLRGQQSSGHQPSGHPPSDESADAPAHEPTSGAITSDLPENPLDGLDSIATPAATKKKNSKKRGSTAGSSCSKANAKRPKKKKITTEELYMKSMVSKRQADVTRARAEASKVKVSYMKELRSHGLSLEEIEKKVAEEFPRLADMENPDDSSSSSSNSDDSSE</sequence>
<feature type="compositionally biased region" description="Low complexity" evidence="1">
    <location>
        <begin position="287"/>
        <end position="300"/>
    </location>
</feature>
<organism evidence="2 3">
    <name type="scientific">Puccinia coronata f. sp. avenae</name>
    <dbReference type="NCBI Taxonomy" id="200324"/>
    <lineage>
        <taxon>Eukaryota</taxon>
        <taxon>Fungi</taxon>
        <taxon>Dikarya</taxon>
        <taxon>Basidiomycota</taxon>
        <taxon>Pucciniomycotina</taxon>
        <taxon>Pucciniomycetes</taxon>
        <taxon>Pucciniales</taxon>
        <taxon>Pucciniaceae</taxon>
        <taxon>Puccinia</taxon>
    </lineage>
</organism>
<feature type="compositionally biased region" description="Low complexity" evidence="1">
    <location>
        <begin position="1"/>
        <end position="10"/>
    </location>
</feature>
<gene>
    <name evidence="2" type="ORF">PCASD_00696</name>
</gene>
<evidence type="ECO:0000256" key="1">
    <source>
        <dbReference type="SAM" id="MobiDB-lite"/>
    </source>
</evidence>
<dbReference type="PANTHER" id="PTHR33324:SF2">
    <property type="entry name" value="MYB_SANT-LIKE DNA-BINDING DOMAIN-CONTAINING PROTEIN"/>
    <property type="match status" value="1"/>
</dbReference>
<comment type="caution">
    <text evidence="2">The sequence shown here is derived from an EMBL/GenBank/DDBJ whole genome shotgun (WGS) entry which is preliminary data.</text>
</comment>
<name>A0A2N5VL32_9BASI</name>
<feature type="region of interest" description="Disordered" evidence="1">
    <location>
        <begin position="1"/>
        <end position="25"/>
    </location>
</feature>
<proteinExistence type="predicted"/>
<accession>A0A2N5VL32</accession>
<feature type="compositionally biased region" description="Basic residues" evidence="1">
    <location>
        <begin position="193"/>
        <end position="202"/>
    </location>
</feature>
<dbReference type="AlphaFoldDB" id="A0A2N5VL32"/>
<reference evidence="2 3" key="1">
    <citation type="submission" date="2017-11" db="EMBL/GenBank/DDBJ databases">
        <title>De novo assembly and phasing of dikaryotic genomes from two isolates of Puccinia coronata f. sp. avenae, the causal agent of oat crown rust.</title>
        <authorList>
            <person name="Miller M.E."/>
            <person name="Zhang Y."/>
            <person name="Omidvar V."/>
            <person name="Sperschneider J."/>
            <person name="Schwessinger B."/>
            <person name="Raley C."/>
            <person name="Palmer J.M."/>
            <person name="Garnica D."/>
            <person name="Upadhyaya N."/>
            <person name="Rathjen J."/>
            <person name="Taylor J.M."/>
            <person name="Park R.F."/>
            <person name="Dodds P.N."/>
            <person name="Hirsch C.D."/>
            <person name="Kianian S.F."/>
            <person name="Figueroa M."/>
        </authorList>
    </citation>
    <scope>NUCLEOTIDE SEQUENCE [LARGE SCALE GENOMIC DNA]</scope>
    <source>
        <strain evidence="2">12SD80</strain>
    </source>
</reference>
<feature type="region of interest" description="Disordered" evidence="1">
    <location>
        <begin position="276"/>
        <end position="300"/>
    </location>
</feature>
<dbReference type="Proteomes" id="UP000235392">
    <property type="component" value="Unassembled WGS sequence"/>
</dbReference>
<feature type="region of interest" description="Disordered" evidence="1">
    <location>
        <begin position="127"/>
        <end position="228"/>
    </location>
</feature>
<protein>
    <submittedName>
        <fullName evidence="2">Uncharacterized protein</fullName>
    </submittedName>
</protein>